<dbReference type="EMBL" id="JACVXA010000036">
    <property type="protein sequence ID" value="MBE3638985.1"/>
    <property type="molecule type" value="Genomic_DNA"/>
</dbReference>
<organism evidence="2 3">
    <name type="scientific">Mangrovicoccus algicola</name>
    <dbReference type="NCBI Taxonomy" id="2771008"/>
    <lineage>
        <taxon>Bacteria</taxon>
        <taxon>Pseudomonadati</taxon>
        <taxon>Pseudomonadota</taxon>
        <taxon>Alphaproteobacteria</taxon>
        <taxon>Rhodobacterales</taxon>
        <taxon>Paracoccaceae</taxon>
        <taxon>Mangrovicoccus</taxon>
    </lineage>
</organism>
<keyword evidence="1" id="KW-0175">Coiled coil</keyword>
<proteinExistence type="predicted"/>
<feature type="coiled-coil region" evidence="1">
    <location>
        <begin position="324"/>
        <end position="365"/>
    </location>
</feature>
<evidence type="ECO:0000256" key="1">
    <source>
        <dbReference type="SAM" id="Coils"/>
    </source>
</evidence>
<sequence length="452" mass="47861">MAEFTDEASIEAWLKDQPHQVAIHLAARSALRALPGLGFVKPDVLPECVLPVLRATLTSATAAACSRAIGEDIKRAAHSSALGANNAARFLAAAATGGGPSEVSGISAALAGAAAADVPLSGEVHSAAVAASLSGSEAALSAEMTPAMVADLRRHGGGASSLWPDRAEPTDRLQGRIRLFEFFATDDAIWGFWKRWYLAVLAGDWTDWDLCRQVALIPDEVWQEGPAAVAEAIQRLIGDRTPLNGEAARRQAEILRNERQSASLCAEGLARYLDGVIQATKRIRNDGLPEPFEPIEALAIRLFKLSQDVLSEGPESDPALAKLLQGSAADVAGLVRKLREAEAELARLRTELDKARDDIALKNRLLEAGFKNPKIDWLRDFVLPASAAAAGTVAPIYLPQLFGAIGSGASYLLGPDIKELVAALSQCYADFVRPEVVPDLPLPATVPAAVEA</sequence>
<dbReference type="RefSeq" id="WP_193183182.1">
    <property type="nucleotide sequence ID" value="NZ_JACVXA010000036.1"/>
</dbReference>
<name>A0A8J7CI09_9RHOB</name>
<evidence type="ECO:0000313" key="2">
    <source>
        <dbReference type="EMBL" id="MBE3638985.1"/>
    </source>
</evidence>
<evidence type="ECO:0000313" key="3">
    <source>
        <dbReference type="Proteomes" id="UP000609121"/>
    </source>
</evidence>
<accession>A0A8J7CI09</accession>
<gene>
    <name evidence="2" type="ORF">ICN82_12305</name>
</gene>
<protein>
    <submittedName>
        <fullName evidence="2">Uncharacterized protein</fullName>
    </submittedName>
</protein>
<dbReference type="AlphaFoldDB" id="A0A8J7CI09"/>
<dbReference type="Proteomes" id="UP000609121">
    <property type="component" value="Unassembled WGS sequence"/>
</dbReference>
<comment type="caution">
    <text evidence="2">The sequence shown here is derived from an EMBL/GenBank/DDBJ whole genome shotgun (WGS) entry which is preliminary data.</text>
</comment>
<keyword evidence="3" id="KW-1185">Reference proteome</keyword>
<reference evidence="2" key="1">
    <citation type="submission" date="2020-09" db="EMBL/GenBank/DDBJ databases">
        <title>A novel bacterium of genus Mangrovicoccus, isolated from South China Sea.</title>
        <authorList>
            <person name="Huang H."/>
            <person name="Mo K."/>
            <person name="Hu Y."/>
        </authorList>
    </citation>
    <scope>NUCLEOTIDE SEQUENCE</scope>
    <source>
        <strain evidence="2">HB182678</strain>
    </source>
</reference>